<feature type="region of interest" description="Disordered" evidence="1">
    <location>
        <begin position="22"/>
        <end position="48"/>
    </location>
</feature>
<evidence type="ECO:0008006" key="5">
    <source>
        <dbReference type="Google" id="ProtNLM"/>
    </source>
</evidence>
<dbReference type="KEGG" id="spac:B1H29_00270"/>
<dbReference type="EMBL" id="CP019724">
    <property type="protein sequence ID" value="AQS65596.1"/>
    <property type="molecule type" value="Genomic_DNA"/>
</dbReference>
<dbReference type="Proteomes" id="UP000189443">
    <property type="component" value="Chromosome"/>
</dbReference>
<protein>
    <recommendedName>
        <fullName evidence="5">Type I-E CRISPR-associated protein Cas7/Cse4/CasC</fullName>
    </recommendedName>
</protein>
<dbReference type="Pfam" id="PF09344">
    <property type="entry name" value="Cas_CT1975"/>
    <property type="match status" value="1"/>
</dbReference>
<evidence type="ECO:0000256" key="1">
    <source>
        <dbReference type="SAM" id="MobiDB-lite"/>
    </source>
</evidence>
<dbReference type="KEGG" id="spac:B1H29_36790"/>
<dbReference type="RefSeq" id="WP_055422293.1">
    <property type="nucleotide sequence ID" value="NZ_CP019724.1"/>
</dbReference>
<keyword evidence="4" id="KW-1185">Reference proteome</keyword>
<dbReference type="InterPro" id="IPR010148">
    <property type="entry name" value="CRISPR-assoc_prot_CT1975"/>
</dbReference>
<proteinExistence type="predicted"/>
<sequence length="419" mass="44461">MTPLYIDVHIIHSAPYSNLNRDRQGAPKMATYGGVSRPRLSSQHGRRHSRTHMEEALGTRAIRTRGTPLAVAKRLTATGWDETTALAAAQMLILAADVKGLGLSDAGGTNALLFLPETAFDSLAEIANSRRDVLTKAAGAAAKAITEAKAKAEAKKAKSDTEDADADSEEEEAVETGPLATAYKKIPAAERKELQSAVLEVFRQRNASIAAYGRMLANEAGSTVAGAIQMAHSIGTHAGPSQIDFFSAVDDLIHDAGEETGAGHMGDQRYTSATFYRYATLNVRELIDNLDGDTATAQQVTEAFLRAFPLAIMPAKASGTAPHTVPHLIHIAVRTDRPVNLVGAFETPIPATTNGYVTASLDALNAHAAAHARMLGTSRIADHAHVTLSDTEFTALGDRVDAVDDLITRTLATITKHTS</sequence>
<organism evidence="3 4">
    <name type="scientific">Streptomyces pactum</name>
    <dbReference type="NCBI Taxonomy" id="68249"/>
    <lineage>
        <taxon>Bacteria</taxon>
        <taxon>Bacillati</taxon>
        <taxon>Actinomycetota</taxon>
        <taxon>Actinomycetes</taxon>
        <taxon>Kitasatosporales</taxon>
        <taxon>Streptomycetaceae</taxon>
        <taxon>Streptomyces</taxon>
    </lineage>
</organism>
<dbReference type="EMBL" id="CP019724">
    <property type="protein sequence ID" value="AQS71657.1"/>
    <property type="molecule type" value="Genomic_DNA"/>
</dbReference>
<feature type="compositionally biased region" description="Acidic residues" evidence="1">
    <location>
        <begin position="162"/>
        <end position="174"/>
    </location>
</feature>
<gene>
    <name evidence="2" type="ORF">B1H29_00270</name>
    <name evidence="3" type="ORF">B1H29_36790</name>
</gene>
<dbReference type="AlphaFoldDB" id="A0A1S6JIR9"/>
<evidence type="ECO:0000313" key="3">
    <source>
        <dbReference type="EMBL" id="AQS71657.1"/>
    </source>
</evidence>
<feature type="region of interest" description="Disordered" evidence="1">
    <location>
        <begin position="153"/>
        <end position="176"/>
    </location>
</feature>
<reference evidence="3 4" key="1">
    <citation type="submission" date="2017-02" db="EMBL/GenBank/DDBJ databases">
        <title>Streptomyces pactum ACT12 Genome sequencing and assembly.</title>
        <authorList>
            <person name="Xue Q."/>
            <person name="Yan X."/>
            <person name="Jia L."/>
            <person name="Yan H."/>
        </authorList>
    </citation>
    <scope>NUCLEOTIDE SEQUENCE [LARGE SCALE GENOMIC DNA]</scope>
    <source>
        <strain evidence="3 4">ACT12</strain>
    </source>
</reference>
<name>A0A1S6JIR9_9ACTN</name>
<evidence type="ECO:0000313" key="2">
    <source>
        <dbReference type="EMBL" id="AQS65596.1"/>
    </source>
</evidence>
<accession>A0A1S6JIR9</accession>
<dbReference type="OrthoDB" id="5291250at2"/>
<evidence type="ECO:0000313" key="4">
    <source>
        <dbReference type="Proteomes" id="UP000189443"/>
    </source>
</evidence>